<protein>
    <submittedName>
        <fullName evidence="1">Sirohydrochlorin cobaltochelatase</fullName>
    </submittedName>
</protein>
<proteinExistence type="predicted"/>
<dbReference type="EMBL" id="JAWJZB010000003">
    <property type="protein sequence ID" value="MDV5087811.1"/>
    <property type="molecule type" value="Genomic_DNA"/>
</dbReference>
<evidence type="ECO:0000313" key="2">
    <source>
        <dbReference type="Proteomes" id="UP001272515"/>
    </source>
</evidence>
<organism evidence="1 2">
    <name type="scientific">Veillonella absiana</name>
    <dbReference type="NCBI Taxonomy" id="3079305"/>
    <lineage>
        <taxon>Bacteria</taxon>
        <taxon>Bacillati</taxon>
        <taxon>Bacillota</taxon>
        <taxon>Negativicutes</taxon>
        <taxon>Veillonellales</taxon>
        <taxon>Veillonellaceae</taxon>
        <taxon>Veillonella</taxon>
    </lineage>
</organism>
<dbReference type="PIRSF" id="PIRSF033579">
    <property type="entry name" value="Anaer_Co_chel"/>
    <property type="match status" value="1"/>
</dbReference>
<reference evidence="1 2" key="1">
    <citation type="submission" date="2023-10" db="EMBL/GenBank/DDBJ databases">
        <title>Veillonella sp. nov., isolated from a pig farm feces dump.</title>
        <authorList>
            <person name="Chang Y.-H."/>
        </authorList>
    </citation>
    <scope>NUCLEOTIDE SEQUENCE [LARGE SCALE GENOMIC DNA]</scope>
    <source>
        <strain evidence="1 2">YH-vei2233</strain>
    </source>
</reference>
<gene>
    <name evidence="1" type="ORF">RVY80_02985</name>
</gene>
<comment type="caution">
    <text evidence="1">The sequence shown here is derived from an EMBL/GenBank/DDBJ whole genome shotgun (WGS) entry which is preliminary data.</text>
</comment>
<sequence>MKQAILVVAFGTTVAEARQHNIDSVVAYIQQQFPSYDVSLAFSSRIIVKRLREQGVTIPTEEGALEQLIEAGYEHIYVQPLHFTGGEEFDKLKNNILSHEGAGQLKTLRVGRPLVYYMGQEEHPNDYEIFIKECIEPLNISKDDGLLLVGHGGLSSGNSSYGNLQFQLIRLGHTNVRVGVLENYPYVEDVAMPWEWLDGKRPNKIYIHPLLLVMGDHAQNDLFGDEEDSVINELRGAGYEVEAMRQGLGEYKSVQALFTQHVQDLIDDKYGKRSKHRPAIPTIK</sequence>
<dbReference type="Gene3D" id="3.40.50.1400">
    <property type="match status" value="2"/>
</dbReference>
<evidence type="ECO:0000313" key="1">
    <source>
        <dbReference type="EMBL" id="MDV5087811.1"/>
    </source>
</evidence>
<dbReference type="Pfam" id="PF06180">
    <property type="entry name" value="CbiK"/>
    <property type="match status" value="1"/>
</dbReference>
<keyword evidence="2" id="KW-1185">Reference proteome</keyword>
<accession>A0ABU3Z7W0</accession>
<dbReference type="Proteomes" id="UP001272515">
    <property type="component" value="Unassembled WGS sequence"/>
</dbReference>
<dbReference type="SUPFAM" id="SSF53800">
    <property type="entry name" value="Chelatase"/>
    <property type="match status" value="1"/>
</dbReference>
<dbReference type="RefSeq" id="WP_317329640.1">
    <property type="nucleotide sequence ID" value="NZ_JAWJZA010000001.1"/>
</dbReference>
<dbReference type="InterPro" id="IPR010388">
    <property type="entry name" value="Anaerobic_Co-chelatase"/>
</dbReference>
<name>A0ABU3Z7W0_9FIRM</name>